<dbReference type="PROSITE" id="PS51257">
    <property type="entry name" value="PROKAR_LIPOPROTEIN"/>
    <property type="match status" value="1"/>
</dbReference>
<dbReference type="Pfam" id="PF10648">
    <property type="entry name" value="Gmad2"/>
    <property type="match status" value="1"/>
</dbReference>
<name>A0ABW5ZBI9_9FLAO</name>
<gene>
    <name evidence="2" type="ORF">ACFSX9_13215</name>
</gene>
<feature type="domain" description="Bacterial spore germination immunoglobulin-like" evidence="1">
    <location>
        <begin position="67"/>
        <end position="138"/>
    </location>
</feature>
<sequence length="149" mass="16732">MKLKAIFLLVLCTLFACNNKKGDTKIDDNLPPLDTIQVEKPTDADVSSDKEFSNERFRKVVAEKLTDNKFRVQGEAQVFEATINWSVEDGHNVYDEGFTTASIGAPEWGKFDFTFEIKDANEIAVLNLILYEISAKDGNQTNVLLVPLK</sequence>
<evidence type="ECO:0000313" key="2">
    <source>
        <dbReference type="EMBL" id="MFD2909691.1"/>
    </source>
</evidence>
<organism evidence="2 3">
    <name type="scientific">Flavobacterium ardleyense</name>
    <dbReference type="NCBI Taxonomy" id="2038737"/>
    <lineage>
        <taxon>Bacteria</taxon>
        <taxon>Pseudomonadati</taxon>
        <taxon>Bacteroidota</taxon>
        <taxon>Flavobacteriia</taxon>
        <taxon>Flavobacteriales</taxon>
        <taxon>Flavobacteriaceae</taxon>
        <taxon>Flavobacterium</taxon>
    </lineage>
</organism>
<dbReference type="Proteomes" id="UP001597549">
    <property type="component" value="Unassembled WGS sequence"/>
</dbReference>
<dbReference type="RefSeq" id="WP_379808450.1">
    <property type="nucleotide sequence ID" value="NZ_JBHUOL010000021.1"/>
</dbReference>
<evidence type="ECO:0000313" key="3">
    <source>
        <dbReference type="Proteomes" id="UP001597549"/>
    </source>
</evidence>
<accession>A0ABW5ZBI9</accession>
<dbReference type="EMBL" id="JBHUOL010000021">
    <property type="protein sequence ID" value="MFD2909691.1"/>
    <property type="molecule type" value="Genomic_DNA"/>
</dbReference>
<reference evidence="3" key="1">
    <citation type="journal article" date="2019" name="Int. J. Syst. Evol. Microbiol.">
        <title>The Global Catalogue of Microorganisms (GCM) 10K type strain sequencing project: providing services to taxonomists for standard genome sequencing and annotation.</title>
        <authorList>
            <consortium name="The Broad Institute Genomics Platform"/>
            <consortium name="The Broad Institute Genome Sequencing Center for Infectious Disease"/>
            <person name="Wu L."/>
            <person name="Ma J."/>
        </authorList>
    </citation>
    <scope>NUCLEOTIDE SEQUENCE [LARGE SCALE GENOMIC DNA]</scope>
    <source>
        <strain evidence="3">KCTC 52644</strain>
    </source>
</reference>
<comment type="caution">
    <text evidence="2">The sequence shown here is derived from an EMBL/GenBank/DDBJ whole genome shotgun (WGS) entry which is preliminary data.</text>
</comment>
<dbReference type="InterPro" id="IPR018911">
    <property type="entry name" value="Gmad2_Ig-like_dom"/>
</dbReference>
<keyword evidence="3" id="KW-1185">Reference proteome</keyword>
<protein>
    <submittedName>
        <fullName evidence="2">Gmad2 immunoglobulin-like domain-containing protein</fullName>
    </submittedName>
</protein>
<proteinExistence type="predicted"/>
<evidence type="ECO:0000259" key="1">
    <source>
        <dbReference type="Pfam" id="PF10648"/>
    </source>
</evidence>